<sequence length="663" mass="75823">MYPAYRQRLKQSHPVTKTVQVWSPETESILQDCFATTDWDVFKAAATTEDSSVSIQEYAEHVSGYISTCVDNIVPTTQVKRFPNQKPWINSQVRHMLRARSLAYMSGNETEYKAAKYRLRKVITAAKRQYREKLDGFYTTADSRQMWQGLQHITEYRTITSNISSTDSLPDDLITSYTRFETSSTSTGRFTHTQPTQPLSPPLSVSTGQVCRALRKINPRKAPGPDKIPGRALRACANELANVLTSIFNISLSQSIVPTCYKRTVIVPIPKKSPPTSLNDYRPVALTPIIMKCFERVVLAHIQDSIPDTLDPLQYAYRHNRSTSDAVAAALHYSLSHLENKDSYIRMLFVDYSSAFNTVIPHKLTHKLSTLGLHPTLCDWLLDFLTRRPQSVRISNRTSTSITTYIGTPQGCILSPILYTLFTHDCVASHKDNIILKFADDTAVIGRITGGDDAAYRREVTRLVSWCDDNNLILNTDKTKELIVDMRKERRPHRSLFIRELEVERVSSFKYLGVHISEDLTWSLNTKQLVRKAQQRLYFLRRLRRFGMSPVILSNFYNCVIESLLTSCITVWYGSLTVMDRKCLQRVVKTAEKITNSPLHSLQNIYNHRVQRKAASIIKDPTHPQHGLFKPLPSGRRYRSMMCKTSRLKNSFFPTAIRVLNQK</sequence>
<keyword evidence="4" id="KW-1185">Reference proteome</keyword>
<reference evidence="3" key="2">
    <citation type="submission" date="2025-08" db="UniProtKB">
        <authorList>
            <consortium name="Ensembl"/>
        </authorList>
    </citation>
    <scope>IDENTIFICATION</scope>
</reference>
<dbReference type="Ensembl" id="ENSPNAT00000075983.1">
    <property type="protein sequence ID" value="ENSPNAP00000050565.1"/>
    <property type="gene ID" value="ENSPNAG00000031683.1"/>
</dbReference>
<dbReference type="InterPro" id="IPR043502">
    <property type="entry name" value="DNA/RNA_pol_sf"/>
</dbReference>
<dbReference type="Pfam" id="PF00078">
    <property type="entry name" value="RVT_1"/>
    <property type="match status" value="1"/>
</dbReference>
<gene>
    <name evidence="3" type="primary">BTRC</name>
</gene>
<dbReference type="CDD" id="cd01650">
    <property type="entry name" value="RT_nLTR_like"/>
    <property type="match status" value="1"/>
</dbReference>
<evidence type="ECO:0000313" key="3">
    <source>
        <dbReference type="Ensembl" id="ENSPNAP00000050565.1"/>
    </source>
</evidence>
<dbReference type="PANTHER" id="PTHR47510">
    <property type="entry name" value="REVERSE TRANSCRIPTASE DOMAIN-CONTAINING PROTEIN"/>
    <property type="match status" value="1"/>
</dbReference>
<protein>
    <recommendedName>
        <fullName evidence="2">Reverse transcriptase domain-containing protein</fullName>
    </recommendedName>
</protein>
<dbReference type="Proteomes" id="UP001501920">
    <property type="component" value="Chromosome 1"/>
</dbReference>
<dbReference type="GO" id="GO:0008168">
    <property type="term" value="F:methyltransferase activity"/>
    <property type="evidence" value="ECO:0007669"/>
    <property type="project" value="InterPro"/>
</dbReference>
<dbReference type="PANTHER" id="PTHR47510:SF3">
    <property type="entry name" value="ENDO_EXONUCLEASE_PHOSPHATASE DOMAIN-CONTAINING PROTEIN"/>
    <property type="match status" value="1"/>
</dbReference>
<dbReference type="GeneTree" id="ENSGT01020000230367"/>
<evidence type="ECO:0000259" key="2">
    <source>
        <dbReference type="PROSITE" id="PS50878"/>
    </source>
</evidence>
<dbReference type="AlphaFoldDB" id="A0AAR2JF52"/>
<reference evidence="3 4" key="1">
    <citation type="submission" date="2020-10" db="EMBL/GenBank/DDBJ databases">
        <title>Pygocentrus nattereri (red-bellied piranha) genome, fPygNat1, primary haplotype.</title>
        <authorList>
            <person name="Myers G."/>
            <person name="Meyer A."/>
            <person name="Karagic N."/>
            <person name="Pippel M."/>
            <person name="Winkler S."/>
            <person name="Tracey A."/>
            <person name="Wood J."/>
            <person name="Formenti G."/>
            <person name="Howe K."/>
            <person name="Fedrigo O."/>
            <person name="Jarvis E.D."/>
        </authorList>
    </citation>
    <scope>NUCLEOTIDE SEQUENCE [LARGE SCALE GENOMIC DNA]</scope>
</reference>
<dbReference type="Pfam" id="PF09004">
    <property type="entry name" value="ALKBH8_N"/>
    <property type="match status" value="1"/>
</dbReference>
<dbReference type="PROSITE" id="PS50878">
    <property type="entry name" value="RT_POL"/>
    <property type="match status" value="1"/>
</dbReference>
<dbReference type="SUPFAM" id="SSF56672">
    <property type="entry name" value="DNA/RNA polymerases"/>
    <property type="match status" value="1"/>
</dbReference>
<reference evidence="3" key="3">
    <citation type="submission" date="2025-09" db="UniProtKB">
        <authorList>
            <consortium name="Ensembl"/>
        </authorList>
    </citation>
    <scope>IDENTIFICATION</scope>
</reference>
<feature type="domain" description="Reverse transcriptase" evidence="2">
    <location>
        <begin position="250"/>
        <end position="516"/>
    </location>
</feature>
<feature type="region of interest" description="Disordered" evidence="1">
    <location>
        <begin position="185"/>
        <end position="205"/>
    </location>
</feature>
<accession>A0AAR2JF52</accession>
<dbReference type="InterPro" id="IPR015095">
    <property type="entry name" value="AlkB_hom8_N"/>
</dbReference>
<proteinExistence type="predicted"/>
<organism evidence="3 4">
    <name type="scientific">Pygocentrus nattereri</name>
    <name type="common">Red-bellied piranha</name>
    <dbReference type="NCBI Taxonomy" id="42514"/>
    <lineage>
        <taxon>Eukaryota</taxon>
        <taxon>Metazoa</taxon>
        <taxon>Chordata</taxon>
        <taxon>Craniata</taxon>
        <taxon>Vertebrata</taxon>
        <taxon>Euteleostomi</taxon>
        <taxon>Actinopterygii</taxon>
        <taxon>Neopterygii</taxon>
        <taxon>Teleostei</taxon>
        <taxon>Ostariophysi</taxon>
        <taxon>Characiformes</taxon>
        <taxon>Characoidei</taxon>
        <taxon>Pygocentrus</taxon>
    </lineage>
</organism>
<dbReference type="GO" id="GO:0016706">
    <property type="term" value="F:2-oxoglutarate-dependent dioxygenase activity"/>
    <property type="evidence" value="ECO:0007669"/>
    <property type="project" value="InterPro"/>
</dbReference>
<evidence type="ECO:0000313" key="4">
    <source>
        <dbReference type="Proteomes" id="UP001501920"/>
    </source>
</evidence>
<dbReference type="InterPro" id="IPR000477">
    <property type="entry name" value="RT_dom"/>
</dbReference>
<evidence type="ECO:0000256" key="1">
    <source>
        <dbReference type="SAM" id="MobiDB-lite"/>
    </source>
</evidence>
<name>A0AAR2JF52_PYGNA</name>